<evidence type="ECO:0000313" key="3">
    <source>
        <dbReference type="Proteomes" id="UP001054945"/>
    </source>
</evidence>
<dbReference type="EMBL" id="BPLR01014879">
    <property type="protein sequence ID" value="GIY71991.1"/>
    <property type="molecule type" value="Genomic_DNA"/>
</dbReference>
<accession>A0AAV4VNI4</accession>
<proteinExistence type="predicted"/>
<organism evidence="2 3">
    <name type="scientific">Caerostris extrusa</name>
    <name type="common">Bark spider</name>
    <name type="synonym">Caerostris bankana</name>
    <dbReference type="NCBI Taxonomy" id="172846"/>
    <lineage>
        <taxon>Eukaryota</taxon>
        <taxon>Metazoa</taxon>
        <taxon>Ecdysozoa</taxon>
        <taxon>Arthropoda</taxon>
        <taxon>Chelicerata</taxon>
        <taxon>Arachnida</taxon>
        <taxon>Araneae</taxon>
        <taxon>Araneomorphae</taxon>
        <taxon>Entelegynae</taxon>
        <taxon>Araneoidea</taxon>
        <taxon>Araneidae</taxon>
        <taxon>Caerostris</taxon>
    </lineage>
</organism>
<reference evidence="2 3" key="1">
    <citation type="submission" date="2021-06" db="EMBL/GenBank/DDBJ databases">
        <title>Caerostris extrusa draft genome.</title>
        <authorList>
            <person name="Kono N."/>
            <person name="Arakawa K."/>
        </authorList>
    </citation>
    <scope>NUCLEOTIDE SEQUENCE [LARGE SCALE GENOMIC DNA]</scope>
</reference>
<keyword evidence="3" id="KW-1185">Reference proteome</keyword>
<comment type="caution">
    <text evidence="2">The sequence shown here is derived from an EMBL/GenBank/DDBJ whole genome shotgun (WGS) entry which is preliminary data.</text>
</comment>
<sequence>MNNNVLWSNPNNMASFLLGIGCFKGQRIKQRERLPSGATAACSNPAVQNSLEQKNPRSNRPGTFAPCSEGADVNI</sequence>
<evidence type="ECO:0000256" key="1">
    <source>
        <dbReference type="SAM" id="MobiDB-lite"/>
    </source>
</evidence>
<evidence type="ECO:0000313" key="2">
    <source>
        <dbReference type="EMBL" id="GIY71991.1"/>
    </source>
</evidence>
<gene>
    <name evidence="2" type="ORF">CEXT_543431</name>
</gene>
<dbReference type="Proteomes" id="UP001054945">
    <property type="component" value="Unassembled WGS sequence"/>
</dbReference>
<feature type="region of interest" description="Disordered" evidence="1">
    <location>
        <begin position="34"/>
        <end position="75"/>
    </location>
</feature>
<protein>
    <submittedName>
        <fullName evidence="2">Uncharacterized protein</fullName>
    </submittedName>
</protein>
<dbReference type="AlphaFoldDB" id="A0AAV4VNI4"/>
<name>A0AAV4VNI4_CAEEX</name>
<feature type="compositionally biased region" description="Polar residues" evidence="1">
    <location>
        <begin position="41"/>
        <end position="61"/>
    </location>
</feature>